<dbReference type="InterPro" id="IPR011330">
    <property type="entry name" value="Glyco_hydro/deAcase_b/a-brl"/>
</dbReference>
<dbReference type="InterPro" id="IPR051398">
    <property type="entry name" value="Polysacch_Deacetylase"/>
</dbReference>
<dbReference type="Pfam" id="PF01522">
    <property type="entry name" value="Polysacc_deac_1"/>
    <property type="match status" value="1"/>
</dbReference>
<proteinExistence type="predicted"/>
<dbReference type="PROSITE" id="PS51677">
    <property type="entry name" value="NODB"/>
    <property type="match status" value="1"/>
</dbReference>
<evidence type="ECO:0000256" key="1">
    <source>
        <dbReference type="ARBA" id="ARBA00022729"/>
    </source>
</evidence>
<keyword evidence="4" id="KW-1185">Reference proteome</keyword>
<sequence>MKQARGSRLLVLGWHNVEGTWCFPADRGAGLRGLARQLRVLKRLTTVVPLGAALCDLAAGRPLPPRATAITFDDGYRDNLTLAAPLLREWGLPATCFLVPGLLDRTARAWWEELASAVANARAREITWRGRTYLVRTPAERGAAAGALSAALKGLDRADRDAAVDELTGLLEPTQDYRVEEHFMDWDEARRLRDSMEIGSHSLHHAILSRESDEQQLTDLATARSQLQERLDVDAPVLAYPNGTTADYTAGTVSAARRAGHSHAVTTLRGFNEAHTPRYEVRRTVMSPERGLTDLRKLLRDAVRRDGVGR</sequence>
<evidence type="ECO:0000313" key="4">
    <source>
        <dbReference type="Proteomes" id="UP001499967"/>
    </source>
</evidence>
<reference evidence="4" key="1">
    <citation type="journal article" date="2019" name="Int. J. Syst. Evol. Microbiol.">
        <title>The Global Catalogue of Microorganisms (GCM) 10K type strain sequencing project: providing services to taxonomists for standard genome sequencing and annotation.</title>
        <authorList>
            <consortium name="The Broad Institute Genomics Platform"/>
            <consortium name="The Broad Institute Genome Sequencing Center for Infectious Disease"/>
            <person name="Wu L."/>
            <person name="Ma J."/>
        </authorList>
    </citation>
    <scope>NUCLEOTIDE SEQUENCE [LARGE SCALE GENOMIC DNA]</scope>
    <source>
        <strain evidence="4">JCM 11117</strain>
    </source>
</reference>
<dbReference type="Gene3D" id="3.20.20.370">
    <property type="entry name" value="Glycoside hydrolase/deacetylase"/>
    <property type="match status" value="1"/>
</dbReference>
<protein>
    <recommendedName>
        <fullName evidence="2">NodB homology domain-containing protein</fullName>
    </recommendedName>
</protein>
<dbReference type="InterPro" id="IPR002509">
    <property type="entry name" value="NODB_dom"/>
</dbReference>
<organism evidence="3 4">
    <name type="scientific">Pseudonocardia zijingensis</name>
    <dbReference type="NCBI Taxonomy" id="153376"/>
    <lineage>
        <taxon>Bacteria</taxon>
        <taxon>Bacillati</taxon>
        <taxon>Actinomycetota</taxon>
        <taxon>Actinomycetes</taxon>
        <taxon>Pseudonocardiales</taxon>
        <taxon>Pseudonocardiaceae</taxon>
        <taxon>Pseudonocardia</taxon>
    </lineage>
</organism>
<evidence type="ECO:0000313" key="3">
    <source>
        <dbReference type="EMBL" id="GAA0907450.1"/>
    </source>
</evidence>
<dbReference type="SUPFAM" id="SSF88713">
    <property type="entry name" value="Glycoside hydrolase/deacetylase"/>
    <property type="match status" value="1"/>
</dbReference>
<evidence type="ECO:0000259" key="2">
    <source>
        <dbReference type="PROSITE" id="PS51677"/>
    </source>
</evidence>
<name>A0ABP3YV57_9PSEU</name>
<comment type="caution">
    <text evidence="3">The sequence shown here is derived from an EMBL/GenBank/DDBJ whole genome shotgun (WGS) entry which is preliminary data.</text>
</comment>
<dbReference type="RefSeq" id="WP_343946726.1">
    <property type="nucleotide sequence ID" value="NZ_BAAAHP010000309.1"/>
</dbReference>
<gene>
    <name evidence="3" type="ORF">GCM10009559_76210</name>
</gene>
<keyword evidence="1" id="KW-0732">Signal</keyword>
<dbReference type="PANTHER" id="PTHR34216">
    <property type="match status" value="1"/>
</dbReference>
<dbReference type="Proteomes" id="UP001499967">
    <property type="component" value="Unassembled WGS sequence"/>
</dbReference>
<dbReference type="EMBL" id="BAAAHP010000309">
    <property type="protein sequence ID" value="GAA0907450.1"/>
    <property type="molecule type" value="Genomic_DNA"/>
</dbReference>
<dbReference type="PANTHER" id="PTHR34216:SF7">
    <property type="entry name" value="POLY-BETA-1,6-N-ACETYL-D-GLUCOSAMINE N-DEACETYLASE"/>
    <property type="match status" value="1"/>
</dbReference>
<accession>A0ABP3YV57</accession>
<dbReference type="CDD" id="cd10918">
    <property type="entry name" value="CE4_NodB_like_5s_6s"/>
    <property type="match status" value="1"/>
</dbReference>
<feature type="domain" description="NodB homology" evidence="2">
    <location>
        <begin position="66"/>
        <end position="310"/>
    </location>
</feature>